<evidence type="ECO:0000313" key="7">
    <source>
        <dbReference type="Proteomes" id="UP000198546"/>
    </source>
</evidence>
<evidence type="ECO:0000256" key="1">
    <source>
        <dbReference type="ARBA" id="ARBA00004141"/>
    </source>
</evidence>
<dbReference type="CDD" id="cd00882">
    <property type="entry name" value="Ras_like_GTPase"/>
    <property type="match status" value="1"/>
</dbReference>
<keyword evidence="2" id="KW-0812">Transmembrane</keyword>
<dbReference type="Pfam" id="PF05128">
    <property type="entry name" value="DUF697"/>
    <property type="match status" value="1"/>
</dbReference>
<dbReference type="SUPFAM" id="SSF52540">
    <property type="entry name" value="P-loop containing nucleoside triphosphate hydrolases"/>
    <property type="match status" value="1"/>
</dbReference>
<feature type="domain" description="G" evidence="5">
    <location>
        <begin position="27"/>
        <end position="146"/>
    </location>
</feature>
<organism evidence="6 7">
    <name type="scientific">Auraticoccus monumenti</name>
    <dbReference type="NCBI Taxonomy" id="675864"/>
    <lineage>
        <taxon>Bacteria</taxon>
        <taxon>Bacillati</taxon>
        <taxon>Actinomycetota</taxon>
        <taxon>Actinomycetes</taxon>
        <taxon>Propionibacteriales</taxon>
        <taxon>Propionibacteriaceae</taxon>
        <taxon>Auraticoccus</taxon>
    </lineage>
</organism>
<dbReference type="Proteomes" id="UP000198546">
    <property type="component" value="Chromosome i"/>
</dbReference>
<dbReference type="RefSeq" id="WP_090593593.1">
    <property type="nucleotide sequence ID" value="NZ_LT629688.1"/>
</dbReference>
<dbReference type="Gene3D" id="3.40.50.300">
    <property type="entry name" value="P-loop containing nucleotide triphosphate hydrolases"/>
    <property type="match status" value="1"/>
</dbReference>
<reference evidence="6 7" key="1">
    <citation type="submission" date="2016-10" db="EMBL/GenBank/DDBJ databases">
        <authorList>
            <person name="de Groot N.N."/>
        </authorList>
    </citation>
    <scope>NUCLEOTIDE SEQUENCE [LARGE SCALE GENOMIC DNA]</scope>
    <source>
        <strain evidence="6 7">MON 2.2</strain>
    </source>
</reference>
<proteinExistence type="predicted"/>
<dbReference type="AlphaFoldDB" id="A0A1G6ZFS6"/>
<evidence type="ECO:0000259" key="5">
    <source>
        <dbReference type="Pfam" id="PF01926"/>
    </source>
</evidence>
<evidence type="ECO:0000256" key="3">
    <source>
        <dbReference type="ARBA" id="ARBA00022989"/>
    </source>
</evidence>
<dbReference type="InterPro" id="IPR027417">
    <property type="entry name" value="P-loop_NTPase"/>
</dbReference>
<dbReference type="OrthoDB" id="9255830at2"/>
<keyword evidence="3" id="KW-1133">Transmembrane helix</keyword>
<keyword evidence="4" id="KW-0472">Membrane</keyword>
<protein>
    <submittedName>
        <fullName evidence="6">Uncharacterized conserved protein, DUF697 family</fullName>
    </submittedName>
</protein>
<dbReference type="GO" id="GO:0005525">
    <property type="term" value="F:GTP binding"/>
    <property type="evidence" value="ECO:0007669"/>
    <property type="project" value="InterPro"/>
</dbReference>
<dbReference type="EMBL" id="LT629688">
    <property type="protein sequence ID" value="SDE01203.1"/>
    <property type="molecule type" value="Genomic_DNA"/>
</dbReference>
<dbReference type="GO" id="GO:0016020">
    <property type="term" value="C:membrane"/>
    <property type="evidence" value="ECO:0007669"/>
    <property type="project" value="UniProtKB-SubCell"/>
</dbReference>
<keyword evidence="7" id="KW-1185">Reference proteome</keyword>
<name>A0A1G6ZFS6_9ACTN</name>
<gene>
    <name evidence="6" type="ORF">SAMN04489747_2274</name>
</gene>
<dbReference type="InterPro" id="IPR021147">
    <property type="entry name" value="DUF697"/>
</dbReference>
<evidence type="ECO:0000256" key="2">
    <source>
        <dbReference type="ARBA" id="ARBA00022692"/>
    </source>
</evidence>
<accession>A0A1G6ZFS6</accession>
<dbReference type="InterPro" id="IPR006073">
    <property type="entry name" value="GTP-bd"/>
</dbReference>
<evidence type="ECO:0000256" key="4">
    <source>
        <dbReference type="ARBA" id="ARBA00023136"/>
    </source>
</evidence>
<evidence type="ECO:0000313" key="6">
    <source>
        <dbReference type="EMBL" id="SDE01203.1"/>
    </source>
</evidence>
<dbReference type="STRING" id="675864.SAMN04489747_2274"/>
<sequence>MPATDFFTESFHARYAEEAGRLGRFNLALFGKTGVGKSTLVNAIFGEEVARTGIGEPVTDGSHLYLDKRGFLGVVDTKGLELGRDDKALLRDVDEMVKKGRKLPLSEQVHVAWYCLRGLDRRFEDSEAEFITHLADLGMPVVVVLTQVPMRDGQYHPDAVELGRHIIARDLPIVDGRPHFVFAMRDQFTGQPPHGLMELLDATFRVAPEGVEGALAAAQQIDLARKAKVAQQHIGATVTAAAGAAAIPIPFSDAAMLVPLQLAMMARIAQLYGLRVDRAAMLALASSAAATAGGRAVATNLLKFIPGAGSIAGGAIGAGVAGAFTLAMGQAWLVVCQRAASGSIPSVDGVIDSAAAQALFASEFSKHVPKVRTKK</sequence>
<comment type="subcellular location">
    <subcellularLocation>
        <location evidence="1">Membrane</location>
        <topology evidence="1">Multi-pass membrane protein</topology>
    </subcellularLocation>
</comment>
<dbReference type="Pfam" id="PF01926">
    <property type="entry name" value="MMR_HSR1"/>
    <property type="match status" value="1"/>
</dbReference>